<protein>
    <submittedName>
        <fullName evidence="1">Uncharacterized protein</fullName>
    </submittedName>
</protein>
<organism evidence="1">
    <name type="scientific">Arundo donax</name>
    <name type="common">Giant reed</name>
    <name type="synonym">Donax arundinaceus</name>
    <dbReference type="NCBI Taxonomy" id="35708"/>
    <lineage>
        <taxon>Eukaryota</taxon>
        <taxon>Viridiplantae</taxon>
        <taxon>Streptophyta</taxon>
        <taxon>Embryophyta</taxon>
        <taxon>Tracheophyta</taxon>
        <taxon>Spermatophyta</taxon>
        <taxon>Magnoliopsida</taxon>
        <taxon>Liliopsida</taxon>
        <taxon>Poales</taxon>
        <taxon>Poaceae</taxon>
        <taxon>PACMAD clade</taxon>
        <taxon>Arundinoideae</taxon>
        <taxon>Arundineae</taxon>
        <taxon>Arundo</taxon>
    </lineage>
</organism>
<reference evidence="1" key="1">
    <citation type="submission" date="2014-09" db="EMBL/GenBank/DDBJ databases">
        <authorList>
            <person name="Magalhaes I.L.F."/>
            <person name="Oliveira U."/>
            <person name="Santos F.R."/>
            <person name="Vidigal T.H.D.A."/>
            <person name="Brescovit A.D."/>
            <person name="Santos A.J."/>
        </authorList>
    </citation>
    <scope>NUCLEOTIDE SEQUENCE</scope>
    <source>
        <tissue evidence="1">Shoot tissue taken approximately 20 cm above the soil surface</tissue>
    </source>
</reference>
<accession>A0A0A9AQ33</accession>
<proteinExistence type="predicted"/>
<name>A0A0A9AQ33_ARUDO</name>
<reference evidence="1" key="2">
    <citation type="journal article" date="2015" name="Data Brief">
        <title>Shoot transcriptome of the giant reed, Arundo donax.</title>
        <authorList>
            <person name="Barrero R.A."/>
            <person name="Guerrero F.D."/>
            <person name="Moolhuijzen P."/>
            <person name="Goolsby J.A."/>
            <person name="Tidwell J."/>
            <person name="Bellgard S.E."/>
            <person name="Bellgard M.I."/>
        </authorList>
    </citation>
    <scope>NUCLEOTIDE SEQUENCE</scope>
    <source>
        <tissue evidence="1">Shoot tissue taken approximately 20 cm above the soil surface</tissue>
    </source>
</reference>
<sequence>MCKTGYAQNKKIISYEKCSEFWSIKIPVDLSQHLPHHHIIFFSF</sequence>
<dbReference type="AlphaFoldDB" id="A0A0A9AQ33"/>
<evidence type="ECO:0000313" key="1">
    <source>
        <dbReference type="EMBL" id="JAD51030.1"/>
    </source>
</evidence>
<dbReference type="EMBL" id="GBRH01246865">
    <property type="protein sequence ID" value="JAD51030.1"/>
    <property type="molecule type" value="Transcribed_RNA"/>
</dbReference>